<dbReference type="AlphaFoldDB" id="A0A1G8AJF5"/>
<accession>A0A1G8AJF5</accession>
<protein>
    <submittedName>
        <fullName evidence="1">Uncharacterized protein</fullName>
    </submittedName>
</protein>
<reference evidence="2" key="1">
    <citation type="submission" date="2016-10" db="EMBL/GenBank/DDBJ databases">
        <authorList>
            <person name="Varghese N."/>
            <person name="Submissions S."/>
        </authorList>
    </citation>
    <scope>NUCLEOTIDE SEQUENCE [LARGE SCALE GENOMIC DNA]</scope>
    <source>
        <strain evidence="2">DSM 8344</strain>
    </source>
</reference>
<sequence length="63" mass="6998">MALQRIPLPKDETSRQPMSWVKTVSPSGIITATQMVIKDLSKYKGLDIVDVKTADVQVKISLK</sequence>
<dbReference type="STRING" id="1121419.SAMN05443529_11127"/>
<evidence type="ECO:0000313" key="1">
    <source>
        <dbReference type="EMBL" id="SDH21145.1"/>
    </source>
</evidence>
<dbReference type="RefSeq" id="WP_242876261.1">
    <property type="nucleotide sequence ID" value="NZ_FNCP01000011.1"/>
</dbReference>
<evidence type="ECO:0000313" key="2">
    <source>
        <dbReference type="Proteomes" id="UP000198656"/>
    </source>
</evidence>
<keyword evidence="2" id="KW-1185">Reference proteome</keyword>
<proteinExistence type="predicted"/>
<organism evidence="1 2">
    <name type="scientific">Desulfosporosinus hippei DSM 8344</name>
    <dbReference type="NCBI Taxonomy" id="1121419"/>
    <lineage>
        <taxon>Bacteria</taxon>
        <taxon>Bacillati</taxon>
        <taxon>Bacillota</taxon>
        <taxon>Clostridia</taxon>
        <taxon>Eubacteriales</taxon>
        <taxon>Desulfitobacteriaceae</taxon>
        <taxon>Desulfosporosinus</taxon>
    </lineage>
</organism>
<name>A0A1G8AJF5_9FIRM</name>
<gene>
    <name evidence="1" type="ORF">SAMN05443529_11127</name>
</gene>
<dbReference type="EMBL" id="FNCP01000011">
    <property type="protein sequence ID" value="SDH21145.1"/>
    <property type="molecule type" value="Genomic_DNA"/>
</dbReference>
<dbReference type="Proteomes" id="UP000198656">
    <property type="component" value="Unassembled WGS sequence"/>
</dbReference>